<reference evidence="13 14" key="1">
    <citation type="submission" date="2019-02" db="EMBL/GenBank/DDBJ databases">
        <title>Prokaryotic population dynamics and viral predation in marine succession experiment using metagenomics: the confinement effect.</title>
        <authorList>
            <person name="Haro-Moreno J.M."/>
            <person name="Rodriguez-Valera F."/>
            <person name="Lopez-Perez M."/>
        </authorList>
    </citation>
    <scope>NUCLEOTIDE SEQUENCE [LARGE SCALE GENOMIC DNA]</scope>
    <source>
        <strain evidence="13">MED-G169</strain>
    </source>
</reference>
<evidence type="ECO:0000256" key="8">
    <source>
        <dbReference type="ARBA" id="ARBA00022989"/>
    </source>
</evidence>
<keyword evidence="6 10" id="KW-0812">Transmembrane</keyword>
<evidence type="ECO:0000256" key="3">
    <source>
        <dbReference type="ARBA" id="ARBA00022448"/>
    </source>
</evidence>
<dbReference type="InterPro" id="IPR049179">
    <property type="entry name" value="T2SSK_SAM-like_2nd"/>
</dbReference>
<dbReference type="SUPFAM" id="SSF81585">
    <property type="entry name" value="PsbU/PolX domain-like"/>
    <property type="match status" value="1"/>
</dbReference>
<dbReference type="Pfam" id="PF21687">
    <property type="entry name" value="T2SSK_1st"/>
    <property type="match status" value="1"/>
</dbReference>
<dbReference type="InterPro" id="IPR045584">
    <property type="entry name" value="Pilin-like"/>
</dbReference>
<dbReference type="PANTHER" id="PTHR38831">
    <property type="entry name" value="TYPE II SECRETION SYSTEM PROTEIN K"/>
    <property type="match status" value="1"/>
</dbReference>
<evidence type="ECO:0000256" key="1">
    <source>
        <dbReference type="ARBA" id="ARBA00004533"/>
    </source>
</evidence>
<dbReference type="AlphaFoldDB" id="A0A520LNS4"/>
<keyword evidence="3" id="KW-0813">Transport</keyword>
<dbReference type="InterPro" id="IPR049031">
    <property type="entry name" value="T2SSK_SAM-like_1st"/>
</dbReference>
<dbReference type="GO" id="GO:0009306">
    <property type="term" value="P:protein secretion"/>
    <property type="evidence" value="ECO:0007669"/>
    <property type="project" value="InterPro"/>
</dbReference>
<keyword evidence="7" id="KW-0653">Protein transport</keyword>
<dbReference type="Gene3D" id="3.30.1300.30">
    <property type="entry name" value="GSPII I/J protein-like"/>
    <property type="match status" value="1"/>
</dbReference>
<evidence type="ECO:0000259" key="11">
    <source>
        <dbReference type="Pfam" id="PF03934"/>
    </source>
</evidence>
<protein>
    <submittedName>
        <fullName evidence="13">General secretion pathway protein GspK</fullName>
    </submittedName>
</protein>
<evidence type="ECO:0000259" key="12">
    <source>
        <dbReference type="Pfam" id="PF21687"/>
    </source>
</evidence>
<keyword evidence="8 10" id="KW-1133">Transmembrane helix</keyword>
<dbReference type="EMBL" id="SHBO01000005">
    <property type="protein sequence ID" value="RZO08235.1"/>
    <property type="molecule type" value="Genomic_DNA"/>
</dbReference>
<keyword evidence="5" id="KW-0997">Cell inner membrane</keyword>
<dbReference type="Proteomes" id="UP000318148">
    <property type="component" value="Unassembled WGS sequence"/>
</dbReference>
<comment type="similarity">
    <text evidence="2">Belongs to the GSP K family.</text>
</comment>
<evidence type="ECO:0000313" key="14">
    <source>
        <dbReference type="Proteomes" id="UP000318148"/>
    </source>
</evidence>
<dbReference type="GO" id="GO:0005886">
    <property type="term" value="C:plasma membrane"/>
    <property type="evidence" value="ECO:0007669"/>
    <property type="project" value="UniProtKB-SubCell"/>
</dbReference>
<keyword evidence="9 10" id="KW-0472">Membrane</keyword>
<sequence length="376" mass="42011">MRTRQTGVALLSAVILIFAVSLILSNIFYRHQIDLSQASRFLHNDQALLIAISGEGWATELLFEDIRDNNIDHYGEIWAQALPLLPVEGGTLTGCLSDLQGAFNINSFKYYDNSPIQGELDDFEKIGFAKVWLNLLELLSIPVNPGRVYAIKDWIDADDSAGSWGAEQADYEGLENSVVVYNDLFVSSSELSAVMGYTIEEVNKLMPWLSALPFQTPININTASVEILNSLSGNYGPAFIEAVLSGRPFSNVNDFYNQINEYLALWDPIKPGVGRANLIWPQHLISVNSDFFKLYLEAEIGEAKMELTSLLHRTKNAGINIISRDIRLVPKILPSSKPMSEIEALFSKKDEVSKTDQQNFQETNIIQSACSMMEFK</sequence>
<dbReference type="Pfam" id="PF03934">
    <property type="entry name" value="T2SSK"/>
    <property type="match status" value="1"/>
</dbReference>
<evidence type="ECO:0000256" key="9">
    <source>
        <dbReference type="ARBA" id="ARBA00023136"/>
    </source>
</evidence>
<evidence type="ECO:0000256" key="5">
    <source>
        <dbReference type="ARBA" id="ARBA00022519"/>
    </source>
</evidence>
<dbReference type="PANTHER" id="PTHR38831:SF1">
    <property type="entry name" value="TYPE II SECRETION SYSTEM PROTEIN K-RELATED"/>
    <property type="match status" value="1"/>
</dbReference>
<keyword evidence="4" id="KW-1003">Cell membrane</keyword>
<feature type="domain" description="T2SS protein K second SAM-like" evidence="11">
    <location>
        <begin position="218"/>
        <end position="259"/>
    </location>
</feature>
<dbReference type="SUPFAM" id="SSF158544">
    <property type="entry name" value="GspK insert domain-like"/>
    <property type="match status" value="1"/>
</dbReference>
<gene>
    <name evidence="13" type="ORF">EVB02_00690</name>
</gene>
<comment type="subcellular location">
    <subcellularLocation>
        <location evidence="1">Cell inner membrane</location>
    </subcellularLocation>
</comment>
<dbReference type="Gene3D" id="1.10.40.60">
    <property type="entry name" value="EpsJ-like"/>
    <property type="match status" value="2"/>
</dbReference>
<feature type="domain" description="T2SS protein K first SAM-like" evidence="12">
    <location>
        <begin position="102"/>
        <end position="213"/>
    </location>
</feature>
<feature type="transmembrane region" description="Helical" evidence="10">
    <location>
        <begin position="7"/>
        <end position="29"/>
    </location>
</feature>
<evidence type="ECO:0000256" key="6">
    <source>
        <dbReference type="ARBA" id="ARBA00022692"/>
    </source>
</evidence>
<proteinExistence type="inferred from homology"/>
<accession>A0A520LNS4</accession>
<evidence type="ECO:0000313" key="13">
    <source>
        <dbReference type="EMBL" id="RZO08235.1"/>
    </source>
</evidence>
<dbReference type="NCBIfam" id="NF037980">
    <property type="entry name" value="T2SS_GspK"/>
    <property type="match status" value="1"/>
</dbReference>
<evidence type="ECO:0000256" key="4">
    <source>
        <dbReference type="ARBA" id="ARBA00022475"/>
    </source>
</evidence>
<evidence type="ECO:0000256" key="2">
    <source>
        <dbReference type="ARBA" id="ARBA00007246"/>
    </source>
</evidence>
<dbReference type="SUPFAM" id="SSF54523">
    <property type="entry name" value="Pili subunits"/>
    <property type="match status" value="1"/>
</dbReference>
<evidence type="ECO:0000256" key="7">
    <source>
        <dbReference type="ARBA" id="ARBA00022927"/>
    </source>
</evidence>
<name>A0A520LNS4_9GAMM</name>
<dbReference type="PIRSF" id="PIRSF002786">
    <property type="entry name" value="XcpX"/>
    <property type="match status" value="1"/>
</dbReference>
<dbReference type="InterPro" id="IPR038072">
    <property type="entry name" value="GspK_central_sf"/>
</dbReference>
<evidence type="ECO:0000256" key="10">
    <source>
        <dbReference type="SAM" id="Phobius"/>
    </source>
</evidence>
<organism evidence="13 14">
    <name type="scientific">SAR92 clade bacterium</name>
    <dbReference type="NCBI Taxonomy" id="2315479"/>
    <lineage>
        <taxon>Bacteria</taxon>
        <taxon>Pseudomonadati</taxon>
        <taxon>Pseudomonadota</taxon>
        <taxon>Gammaproteobacteria</taxon>
        <taxon>Cellvibrionales</taxon>
        <taxon>Porticoccaceae</taxon>
        <taxon>SAR92 clade</taxon>
    </lineage>
</organism>
<comment type="caution">
    <text evidence="13">The sequence shown here is derived from an EMBL/GenBank/DDBJ whole genome shotgun (WGS) entry which is preliminary data.</text>
</comment>
<dbReference type="InterPro" id="IPR005628">
    <property type="entry name" value="GspK"/>
</dbReference>